<keyword evidence="4" id="KW-1185">Reference proteome</keyword>
<evidence type="ECO:0000313" key="3">
    <source>
        <dbReference type="EMBL" id="MBU5486070.1"/>
    </source>
</evidence>
<name>A0ABS6ENU0_9CLOT</name>
<dbReference type="Proteomes" id="UP000726170">
    <property type="component" value="Unassembled WGS sequence"/>
</dbReference>
<feature type="transmembrane region" description="Helical" evidence="1">
    <location>
        <begin position="56"/>
        <end position="76"/>
    </location>
</feature>
<dbReference type="Pfam" id="PF04239">
    <property type="entry name" value="DUF421"/>
    <property type="match status" value="1"/>
</dbReference>
<keyword evidence="1" id="KW-1133">Transmembrane helix</keyword>
<reference evidence="3 4" key="1">
    <citation type="submission" date="2021-06" db="EMBL/GenBank/DDBJ databases">
        <authorList>
            <person name="Sun Q."/>
            <person name="Li D."/>
        </authorList>
    </citation>
    <scope>NUCLEOTIDE SEQUENCE [LARGE SCALE GENOMIC DNA]</scope>
    <source>
        <strain evidence="3 4">MSJ-11</strain>
    </source>
</reference>
<dbReference type="InterPro" id="IPR007353">
    <property type="entry name" value="DUF421"/>
</dbReference>
<feature type="transmembrane region" description="Helical" evidence="1">
    <location>
        <begin position="6"/>
        <end position="23"/>
    </location>
</feature>
<evidence type="ECO:0000259" key="2">
    <source>
        <dbReference type="Pfam" id="PF04239"/>
    </source>
</evidence>
<feature type="domain" description="YetF C-terminal" evidence="2">
    <location>
        <begin position="79"/>
        <end position="209"/>
    </location>
</feature>
<accession>A0ABS6ENU0</accession>
<protein>
    <submittedName>
        <fullName evidence="3">DUF421 domain-containing protein</fullName>
    </submittedName>
</protein>
<organism evidence="3 4">
    <name type="scientific">Clostridium mobile</name>
    <dbReference type="NCBI Taxonomy" id="2841512"/>
    <lineage>
        <taxon>Bacteria</taxon>
        <taxon>Bacillati</taxon>
        <taxon>Bacillota</taxon>
        <taxon>Clostridia</taxon>
        <taxon>Eubacteriales</taxon>
        <taxon>Clostridiaceae</taxon>
        <taxon>Clostridium</taxon>
    </lineage>
</organism>
<evidence type="ECO:0000256" key="1">
    <source>
        <dbReference type="SAM" id="Phobius"/>
    </source>
</evidence>
<dbReference type="RefSeq" id="WP_216440658.1">
    <property type="nucleotide sequence ID" value="NZ_JAHLQF010000004.1"/>
</dbReference>
<keyword evidence="1" id="KW-0472">Membrane</keyword>
<evidence type="ECO:0000313" key="4">
    <source>
        <dbReference type="Proteomes" id="UP000726170"/>
    </source>
</evidence>
<sequence length="228" mass="26035">MFTVLIRTIILYFLVITAMRIMGKKQIGQLEPFELAITIMISELAALPMQDTRIPLVHGVISIITLILLQTILAILQLKSEFLRKLINGTPSILIKDGDLDINELRYQRFNINDLMEELRLQGYYNISDIEYAILETSGQLSVIPKTDLTPPSKKDLDIKTTQDSLPITLILDGKINHKNLQSLGKDISWLEKNLNKNGIKDFKEAFIVLIDSHGELYFQKNLKNNKK</sequence>
<dbReference type="PANTHER" id="PTHR34582:SF6">
    <property type="entry name" value="UPF0702 TRANSMEMBRANE PROTEIN YCAP"/>
    <property type="match status" value="1"/>
</dbReference>
<dbReference type="EMBL" id="JAHLQF010000004">
    <property type="protein sequence ID" value="MBU5486070.1"/>
    <property type="molecule type" value="Genomic_DNA"/>
</dbReference>
<proteinExistence type="predicted"/>
<keyword evidence="1" id="KW-0812">Transmembrane</keyword>
<comment type="caution">
    <text evidence="3">The sequence shown here is derived from an EMBL/GenBank/DDBJ whole genome shotgun (WGS) entry which is preliminary data.</text>
</comment>
<gene>
    <name evidence="3" type="ORF">KQI86_17245</name>
</gene>
<dbReference type="PANTHER" id="PTHR34582">
    <property type="entry name" value="UPF0702 TRANSMEMBRANE PROTEIN YCAP"/>
    <property type="match status" value="1"/>
</dbReference>